<evidence type="ECO:0000313" key="3">
    <source>
        <dbReference type="EMBL" id="CAB5015135.1"/>
    </source>
</evidence>
<name>A0A6J7QDW6_9ZZZZ</name>
<sequence>MDSQHPPACGSSLTQVDDNAWLERVARINQHSGGGERAPHKPLLILYALGRLQRERSSKVAFSEAEKPLGELLIDAGRDPKPQYPFYRLQSDGLWVVEMRNGEEPSESVGALRDGAVGQFTPEFEAALLESPSLIANTARMLLDREFPETLHEDILSAVGLSINDVVVTLERVAELRRRRDPMFRKRVLYAYEETCAFCGFDGLLERAAVGLEAAHVRWWAYEGPDDVQNGVCLCSLHHKLFDRGVMTVNDENRIAVSGHFRGATEASRRFVGDLNGQEVRAPQLGQPRIAEEHSSWHRDQVFRAPERVAG</sequence>
<proteinExistence type="predicted"/>
<dbReference type="CDD" id="cd00085">
    <property type="entry name" value="HNHc"/>
    <property type="match status" value="1"/>
</dbReference>
<evidence type="ECO:0000259" key="2">
    <source>
        <dbReference type="Pfam" id="PF26340"/>
    </source>
</evidence>
<accession>A0A6J7QDW6</accession>
<dbReference type="InterPro" id="IPR058813">
    <property type="entry name" value="DNA-SBD_ScoMcrA"/>
</dbReference>
<feature type="domain" description="ScoMcrA-like DNA sulfur-binding" evidence="2">
    <location>
        <begin position="21"/>
        <end position="162"/>
    </location>
</feature>
<dbReference type="PIRSF" id="PIRSF030850">
    <property type="entry name" value="UCP030850"/>
    <property type="match status" value="1"/>
</dbReference>
<organism evidence="3">
    <name type="scientific">freshwater metagenome</name>
    <dbReference type="NCBI Taxonomy" id="449393"/>
    <lineage>
        <taxon>unclassified sequences</taxon>
        <taxon>metagenomes</taxon>
        <taxon>ecological metagenomes</taxon>
    </lineage>
</organism>
<dbReference type="Pfam" id="PF26340">
    <property type="entry name" value="DNA-SBD_ScoMcrA"/>
    <property type="match status" value="1"/>
</dbReference>
<dbReference type="Pfam" id="PF13391">
    <property type="entry name" value="HNH_2"/>
    <property type="match status" value="1"/>
</dbReference>
<evidence type="ECO:0000259" key="1">
    <source>
        <dbReference type="Pfam" id="PF13391"/>
    </source>
</evidence>
<dbReference type="AlphaFoldDB" id="A0A6J7QDW6"/>
<dbReference type="InterPro" id="IPR011396">
    <property type="entry name" value="PT_DNA_restrict"/>
</dbReference>
<dbReference type="NCBIfam" id="NF045808">
    <property type="entry name" value="PT-DNA_restrict"/>
    <property type="match status" value="1"/>
</dbReference>
<gene>
    <name evidence="3" type="ORF">UFOPK4071_00933</name>
</gene>
<dbReference type="InterPro" id="IPR003615">
    <property type="entry name" value="HNH_nuc"/>
</dbReference>
<dbReference type="EMBL" id="CAFBPF010000113">
    <property type="protein sequence ID" value="CAB5015135.1"/>
    <property type="molecule type" value="Genomic_DNA"/>
</dbReference>
<protein>
    <submittedName>
        <fullName evidence="3">Unannotated protein</fullName>
    </submittedName>
</protein>
<feature type="domain" description="HNH nuclease" evidence="1">
    <location>
        <begin position="196"/>
        <end position="250"/>
    </location>
</feature>
<reference evidence="3" key="1">
    <citation type="submission" date="2020-05" db="EMBL/GenBank/DDBJ databases">
        <authorList>
            <person name="Chiriac C."/>
            <person name="Salcher M."/>
            <person name="Ghai R."/>
            <person name="Kavagutti S V."/>
        </authorList>
    </citation>
    <scope>NUCLEOTIDE SEQUENCE</scope>
</reference>